<evidence type="ECO:0000313" key="2">
    <source>
        <dbReference type="Proteomes" id="UP000003179"/>
    </source>
</evidence>
<sequence>MVPNAPGACWAQVIVLENNISRNYTDVSCPQLVDNPVDNS</sequence>
<gene>
    <name evidence="1" type="ORF">HMPREF9607_00974</name>
</gene>
<name>A0ABN0C653_9ACTN</name>
<reference evidence="1" key="1">
    <citation type="submission" date="2010-08" db="EMBL/GenBank/DDBJ databases">
        <authorList>
            <person name="Weinstock G."/>
            <person name="Sodergren E."/>
            <person name="Clifton S."/>
            <person name="Fulton L."/>
            <person name="Fulton B."/>
            <person name="Courtney L."/>
            <person name="Fronick C."/>
            <person name="Harrison M."/>
            <person name="Strong C."/>
            <person name="Farmer C."/>
            <person name="Delahaunty K."/>
            <person name="Markovic C."/>
            <person name="Hall O."/>
            <person name="Minx P."/>
            <person name="Tomlinson C."/>
            <person name="Mitreva M."/>
            <person name="Hou S."/>
            <person name="Chen J."/>
            <person name="Wollam A."/>
            <person name="Pepin K.H."/>
            <person name="Johnson M."/>
            <person name="Bhonagiri V."/>
            <person name="Zhang X."/>
            <person name="Suruliraj S."/>
            <person name="Warren W."/>
            <person name="Chinwalla A."/>
            <person name="Mardis E.R."/>
            <person name="Wilson R.K."/>
        </authorList>
    </citation>
    <scope>NUCLEOTIDE SEQUENCE [LARGE SCALE GENOMIC DNA]</scope>
    <source>
        <strain evidence="1">HL044PA1</strain>
    </source>
</reference>
<dbReference type="EMBL" id="ADZU01000017">
    <property type="protein sequence ID" value="EFS92761.1"/>
    <property type="molecule type" value="Genomic_DNA"/>
</dbReference>
<evidence type="ECO:0000313" key="1">
    <source>
        <dbReference type="EMBL" id="EFS92761.1"/>
    </source>
</evidence>
<proteinExistence type="predicted"/>
<organism evidence="1 2">
    <name type="scientific">Cutibacterium modestum HL044PA1</name>
    <dbReference type="NCBI Taxonomy" id="765109"/>
    <lineage>
        <taxon>Bacteria</taxon>
        <taxon>Bacillati</taxon>
        <taxon>Actinomycetota</taxon>
        <taxon>Actinomycetes</taxon>
        <taxon>Propionibacteriales</taxon>
        <taxon>Propionibacteriaceae</taxon>
        <taxon>Cutibacterium</taxon>
        <taxon>Cutibacterium modestum</taxon>
    </lineage>
</organism>
<dbReference type="Proteomes" id="UP000003179">
    <property type="component" value="Unassembled WGS sequence"/>
</dbReference>
<accession>A0ABN0C653</accession>
<protein>
    <submittedName>
        <fullName evidence="1">Uncharacterized protein</fullName>
    </submittedName>
</protein>
<keyword evidence="2" id="KW-1185">Reference proteome</keyword>
<comment type="caution">
    <text evidence="1">The sequence shown here is derived from an EMBL/GenBank/DDBJ whole genome shotgun (WGS) entry which is preliminary data.</text>
</comment>